<dbReference type="Gene3D" id="3.30.40.10">
    <property type="entry name" value="Zinc/RING finger domain, C3HC4 (zinc finger)"/>
    <property type="match status" value="1"/>
</dbReference>
<dbReference type="InterPro" id="IPR013083">
    <property type="entry name" value="Znf_RING/FYVE/PHD"/>
</dbReference>
<dbReference type="Pfam" id="PF00653">
    <property type="entry name" value="BIR"/>
    <property type="match status" value="2"/>
</dbReference>
<feature type="transmembrane region" description="Helical" evidence="1">
    <location>
        <begin position="408"/>
        <end position="426"/>
    </location>
</feature>
<keyword evidence="3" id="KW-1185">Reference proteome</keyword>
<dbReference type="InterPro" id="IPR050784">
    <property type="entry name" value="IAP"/>
</dbReference>
<keyword evidence="1" id="KW-0472">Membrane</keyword>
<dbReference type="InterPro" id="IPR001370">
    <property type="entry name" value="BIR_rpt"/>
</dbReference>
<dbReference type="EMBL" id="CAJFCJ010000009">
    <property type="protein sequence ID" value="CAD5118752.1"/>
    <property type="molecule type" value="Genomic_DNA"/>
</dbReference>
<feature type="transmembrane region" description="Helical" evidence="1">
    <location>
        <begin position="375"/>
        <end position="396"/>
    </location>
</feature>
<evidence type="ECO:0000256" key="1">
    <source>
        <dbReference type="SAM" id="Phobius"/>
    </source>
</evidence>
<dbReference type="CDD" id="cd00022">
    <property type="entry name" value="BIR"/>
    <property type="match status" value="1"/>
</dbReference>
<dbReference type="GO" id="GO:0005634">
    <property type="term" value="C:nucleus"/>
    <property type="evidence" value="ECO:0007669"/>
    <property type="project" value="TreeGrafter"/>
</dbReference>
<feature type="transmembrane region" description="Helical" evidence="1">
    <location>
        <begin position="475"/>
        <end position="494"/>
    </location>
</feature>
<evidence type="ECO:0000313" key="3">
    <source>
        <dbReference type="Proteomes" id="UP000549394"/>
    </source>
</evidence>
<keyword evidence="1" id="KW-1133">Transmembrane helix</keyword>
<keyword evidence="1" id="KW-0812">Transmembrane</keyword>
<proteinExistence type="predicted"/>
<dbReference type="AlphaFoldDB" id="A0A7I8VVZ2"/>
<comment type="caution">
    <text evidence="2">The sequence shown here is derived from an EMBL/GenBank/DDBJ whole genome shotgun (WGS) entry which is preliminary data.</text>
</comment>
<dbReference type="Proteomes" id="UP000549394">
    <property type="component" value="Unassembled WGS sequence"/>
</dbReference>
<evidence type="ECO:0000313" key="2">
    <source>
        <dbReference type="EMBL" id="CAD5118752.1"/>
    </source>
</evidence>
<dbReference type="Gene3D" id="1.10.1170.10">
    <property type="entry name" value="Inhibitor Of Apoptosis Protein (2mihbC-IAP-1), Chain A"/>
    <property type="match status" value="2"/>
</dbReference>
<dbReference type="GO" id="GO:0005737">
    <property type="term" value="C:cytoplasm"/>
    <property type="evidence" value="ECO:0007669"/>
    <property type="project" value="TreeGrafter"/>
</dbReference>
<organism evidence="2 3">
    <name type="scientific">Dimorphilus gyrociliatus</name>
    <dbReference type="NCBI Taxonomy" id="2664684"/>
    <lineage>
        <taxon>Eukaryota</taxon>
        <taxon>Metazoa</taxon>
        <taxon>Spiralia</taxon>
        <taxon>Lophotrochozoa</taxon>
        <taxon>Annelida</taxon>
        <taxon>Polychaeta</taxon>
        <taxon>Polychaeta incertae sedis</taxon>
        <taxon>Dinophilidae</taxon>
        <taxon>Dimorphilus</taxon>
    </lineage>
</organism>
<dbReference type="PANTHER" id="PTHR10044:SF139">
    <property type="entry name" value="DEATH-ASSOCIATED INHIBITOR OF APOPTOSIS 2"/>
    <property type="match status" value="1"/>
</dbReference>
<dbReference type="PANTHER" id="PTHR10044">
    <property type="entry name" value="INHIBITOR OF APOPTOSIS"/>
    <property type="match status" value="1"/>
</dbReference>
<dbReference type="SMART" id="SM00238">
    <property type="entry name" value="BIR"/>
    <property type="match status" value="2"/>
</dbReference>
<feature type="transmembrane region" description="Helical" evidence="1">
    <location>
        <begin position="344"/>
        <end position="363"/>
    </location>
</feature>
<reference evidence="2 3" key="1">
    <citation type="submission" date="2020-08" db="EMBL/GenBank/DDBJ databases">
        <authorList>
            <person name="Hejnol A."/>
        </authorList>
    </citation>
    <scope>NUCLEOTIDE SEQUENCE [LARGE SCALE GENOMIC DNA]</scope>
</reference>
<gene>
    <name evidence="2" type="ORF">DGYR_LOCUS7079</name>
</gene>
<dbReference type="SUPFAM" id="SSF57924">
    <property type="entry name" value="Inhibitor of apoptosis (IAP) repeat"/>
    <property type="match status" value="2"/>
</dbReference>
<dbReference type="PROSITE" id="PS50143">
    <property type="entry name" value="BIR_REPEAT_2"/>
    <property type="match status" value="2"/>
</dbReference>
<dbReference type="GO" id="GO:0051726">
    <property type="term" value="P:regulation of cell cycle"/>
    <property type="evidence" value="ECO:0007669"/>
    <property type="project" value="TreeGrafter"/>
</dbReference>
<accession>A0A7I8VVZ2</accession>
<feature type="transmembrane region" description="Helical" evidence="1">
    <location>
        <begin position="438"/>
        <end position="455"/>
    </location>
</feature>
<dbReference type="OrthoDB" id="6128279at2759"/>
<sequence length="659" mass="76068">MDSGKDWNEDLDMSYIENRKKSFLKWKYDDRLSVTLLIDSFFYYLGEIDATKCFSCNLVVKDWKKNSKPLTIHTLLSQNCPMIKEYFNEYFMNNNKEELILEYENKLLECQPLYPDMMRYSCRLESLSEYDISLLEKELCATTGFIMKEKQILTCFHCGCSLRGENIENPFQEHAKFQPYCLFLINRKGAEFVDEHKLNFPVKDENYPREVRAAIDTDVAKLLSELKDWNIVLRSIEFVCNEMANVVTLPCGCLAVCSKCADSVVNCQRCGTFISGTVLIFQGPCTNDRELDLISCFKIDRHIINETLEPESKRHEPVIKYLYYGWGVLLGGLYGSWSDSIGRGSSMMVISIGLIIFNFLNIFDYDILGNMEPILLYISRIIVALTRLGIRPFQLLPILISEPNQEPYLIISIMGGLTSITGSAILSQLIRLVEPDEYGVVLGTTFGLTCLLQILVEFFGKKVVYTYIYKPLNVIWGPILVISCLLFLIMGLNIRGIMNHNFESYYNHLNKVNTQKKEGSEITMQTPQDRRLYNRKFRNNYYPKIRSAELNSEDSEFRSEVKGDNQIRNDNFQINNGSLNKHLNDDDDDPHSTIVFPIQYYSHSSDNLSNSSSSNDDERVDSIFRKSISENCIIQSTQKLKLKHRLQNTSTLPKLNINR</sequence>
<name>A0A7I8VVZ2_9ANNE</name>
<protein>
    <submittedName>
        <fullName evidence="2">DgyrCDS7429</fullName>
    </submittedName>
</protein>